<dbReference type="EMBL" id="QJKF01000011">
    <property type="protein sequence ID" value="PXX59802.1"/>
    <property type="molecule type" value="Genomic_DNA"/>
</dbReference>
<gene>
    <name evidence="2" type="ORF">DFR70_111186</name>
</gene>
<keyword evidence="3" id="KW-1185">Reference proteome</keyword>
<dbReference type="CDD" id="cd00093">
    <property type="entry name" value="HTH_XRE"/>
    <property type="match status" value="1"/>
</dbReference>
<evidence type="ECO:0000313" key="2">
    <source>
        <dbReference type="EMBL" id="PXX59802.1"/>
    </source>
</evidence>
<proteinExistence type="predicted"/>
<dbReference type="InterPro" id="IPR001387">
    <property type="entry name" value="Cro/C1-type_HTH"/>
</dbReference>
<dbReference type="Pfam" id="PF19054">
    <property type="entry name" value="DUF5753"/>
    <property type="match status" value="1"/>
</dbReference>
<protein>
    <submittedName>
        <fullName evidence="2">Helix-turn-helix protein</fullName>
    </submittedName>
</protein>
<accession>A0A318KHC8</accession>
<evidence type="ECO:0000259" key="1">
    <source>
        <dbReference type="PROSITE" id="PS50943"/>
    </source>
</evidence>
<dbReference type="PROSITE" id="PS50943">
    <property type="entry name" value="HTH_CROC1"/>
    <property type="match status" value="1"/>
</dbReference>
<comment type="caution">
    <text evidence="2">The sequence shown here is derived from an EMBL/GenBank/DDBJ whole genome shotgun (WGS) entry which is preliminary data.</text>
</comment>
<organism evidence="2 3">
    <name type="scientific">Nocardia tenerifensis</name>
    <dbReference type="NCBI Taxonomy" id="228006"/>
    <lineage>
        <taxon>Bacteria</taxon>
        <taxon>Bacillati</taxon>
        <taxon>Actinomycetota</taxon>
        <taxon>Actinomycetes</taxon>
        <taxon>Mycobacteriales</taxon>
        <taxon>Nocardiaceae</taxon>
        <taxon>Nocardia</taxon>
    </lineage>
</organism>
<dbReference type="SUPFAM" id="SSF47413">
    <property type="entry name" value="lambda repressor-like DNA-binding domains"/>
    <property type="match status" value="1"/>
</dbReference>
<reference evidence="2 3" key="1">
    <citation type="submission" date="2018-05" db="EMBL/GenBank/DDBJ databases">
        <title>Genomic Encyclopedia of Type Strains, Phase IV (KMG-IV): sequencing the most valuable type-strain genomes for metagenomic binning, comparative biology and taxonomic classification.</title>
        <authorList>
            <person name="Goeker M."/>
        </authorList>
    </citation>
    <scope>NUCLEOTIDE SEQUENCE [LARGE SCALE GENOMIC DNA]</scope>
    <source>
        <strain evidence="2 3">DSM 44704</strain>
    </source>
</reference>
<dbReference type="Proteomes" id="UP000247569">
    <property type="component" value="Unassembled WGS sequence"/>
</dbReference>
<dbReference type="Gene3D" id="1.10.260.40">
    <property type="entry name" value="lambda repressor-like DNA-binding domains"/>
    <property type="match status" value="1"/>
</dbReference>
<dbReference type="GO" id="GO:0003677">
    <property type="term" value="F:DNA binding"/>
    <property type="evidence" value="ECO:0007669"/>
    <property type="project" value="InterPro"/>
</dbReference>
<sequence length="426" mass="47134">MNRSDNTNPATPADLARIRDLIEQSSLGTPGARQLQQRISHEEVEHIRSLTEHESHNVGAVEHLLPFATPALLTHAPGGAPVAVLAQTAGTAFPSRPIIDGHHRIAATLVATELAHNRPRGTPFVDASVAERGPTAVRIAIGGQLRRLREARGITRQTAGEHIRGSGATISRLELGQIGFKERDLRDLLTLYGVVDADERMFILELARKANQPGWWHRFNDLLPSWFGTYLGLEGAAKTIRTYEGQLVPGLLQTEDYANAVGMVLYGNTKEAQRPGQCCQDPSSDVQAARRMELRTRRRQILNATGGPMLWAVLDEAVLYRQVGGPKVWREQLEHLVEMSSKPQVIIQVLSFRSGGNAAAGNSFTILRFAEQELPDIVYLEQLTSALYLDRREDIHLYREVMDRLAVQAETPERSRALLMAAVAEL</sequence>
<dbReference type="InterPro" id="IPR043917">
    <property type="entry name" value="DUF5753"/>
</dbReference>
<dbReference type="SMART" id="SM00530">
    <property type="entry name" value="HTH_XRE"/>
    <property type="match status" value="1"/>
</dbReference>
<dbReference type="InterPro" id="IPR010982">
    <property type="entry name" value="Lambda_DNA-bd_dom_sf"/>
</dbReference>
<name>A0A318KHC8_9NOCA</name>
<dbReference type="Pfam" id="PF13560">
    <property type="entry name" value="HTH_31"/>
    <property type="match status" value="1"/>
</dbReference>
<feature type="domain" description="HTH cro/C1-type" evidence="1">
    <location>
        <begin position="145"/>
        <end position="200"/>
    </location>
</feature>
<evidence type="ECO:0000313" key="3">
    <source>
        <dbReference type="Proteomes" id="UP000247569"/>
    </source>
</evidence>
<dbReference type="OrthoDB" id="4285266at2"/>
<dbReference type="AlphaFoldDB" id="A0A318KHC8"/>